<name>A0A4R9KDF8_9LEPT</name>
<evidence type="ECO:0000256" key="8">
    <source>
        <dbReference type="ARBA" id="ARBA00023315"/>
    </source>
</evidence>
<evidence type="ECO:0000256" key="6">
    <source>
        <dbReference type="ARBA" id="ARBA00022989"/>
    </source>
</evidence>
<proteinExistence type="inferred from homology"/>
<feature type="transmembrane region" description="Helical" evidence="9">
    <location>
        <begin position="316"/>
        <end position="338"/>
    </location>
</feature>
<evidence type="ECO:0000256" key="2">
    <source>
        <dbReference type="ARBA" id="ARBA00010323"/>
    </source>
</evidence>
<dbReference type="EMBL" id="RQGD01000001">
    <property type="protein sequence ID" value="TGL63975.1"/>
    <property type="molecule type" value="Genomic_DNA"/>
</dbReference>
<dbReference type="RefSeq" id="WP_135621287.1">
    <property type="nucleotide sequence ID" value="NZ_RQGD01000001.1"/>
</dbReference>
<accession>A0A4R9KDF8</accession>
<dbReference type="PANTHER" id="PTHR13285">
    <property type="entry name" value="ACYLTRANSFERASE"/>
    <property type="match status" value="1"/>
</dbReference>
<gene>
    <name evidence="10" type="ORF">EHQ58_00005</name>
</gene>
<keyword evidence="8" id="KW-0012">Acyltransferase</keyword>
<comment type="similarity">
    <text evidence="2">Belongs to the membrane-bound acyltransferase family.</text>
</comment>
<dbReference type="PIRSF" id="PIRSF016636">
    <property type="entry name" value="AlgI_DltB"/>
    <property type="match status" value="1"/>
</dbReference>
<keyword evidence="6 9" id="KW-1133">Transmembrane helix</keyword>
<evidence type="ECO:0000256" key="1">
    <source>
        <dbReference type="ARBA" id="ARBA00004651"/>
    </source>
</evidence>
<evidence type="ECO:0000313" key="11">
    <source>
        <dbReference type="Proteomes" id="UP000297693"/>
    </source>
</evidence>
<evidence type="ECO:0000313" key="10">
    <source>
        <dbReference type="EMBL" id="TGL63975.1"/>
    </source>
</evidence>
<evidence type="ECO:0000256" key="4">
    <source>
        <dbReference type="ARBA" id="ARBA00022679"/>
    </source>
</evidence>
<dbReference type="Pfam" id="PF03062">
    <property type="entry name" value="MBOAT"/>
    <property type="match status" value="1"/>
</dbReference>
<feature type="non-terminal residue" evidence="10">
    <location>
        <position position="348"/>
    </location>
</feature>
<evidence type="ECO:0000256" key="5">
    <source>
        <dbReference type="ARBA" id="ARBA00022692"/>
    </source>
</evidence>
<keyword evidence="3" id="KW-1003">Cell membrane</keyword>
<feature type="transmembrane region" description="Helical" evidence="9">
    <location>
        <begin position="29"/>
        <end position="60"/>
    </location>
</feature>
<feature type="transmembrane region" description="Helical" evidence="9">
    <location>
        <begin position="72"/>
        <end position="94"/>
    </location>
</feature>
<keyword evidence="7 9" id="KW-0472">Membrane</keyword>
<dbReference type="GO" id="GO:0016746">
    <property type="term" value="F:acyltransferase activity"/>
    <property type="evidence" value="ECO:0007669"/>
    <property type="project" value="UniProtKB-KW"/>
</dbReference>
<feature type="transmembrane region" description="Helical" evidence="9">
    <location>
        <begin position="124"/>
        <end position="142"/>
    </location>
</feature>
<dbReference type="Proteomes" id="UP000297693">
    <property type="component" value="Unassembled WGS sequence"/>
</dbReference>
<protein>
    <submittedName>
        <fullName evidence="10">MBOAT family protein</fullName>
    </submittedName>
</protein>
<dbReference type="AlphaFoldDB" id="A0A4R9KDF8"/>
<feature type="transmembrane region" description="Helical" evidence="9">
    <location>
        <begin position="193"/>
        <end position="210"/>
    </location>
</feature>
<keyword evidence="4" id="KW-0808">Transferase</keyword>
<evidence type="ECO:0000256" key="7">
    <source>
        <dbReference type="ARBA" id="ARBA00023136"/>
    </source>
</evidence>
<dbReference type="OrthoDB" id="316243at2"/>
<keyword evidence="11" id="KW-1185">Reference proteome</keyword>
<reference evidence="10" key="1">
    <citation type="journal article" date="2019" name="PLoS Negl. Trop. Dis.">
        <title>Revisiting the worldwide diversity of Leptospira species in the environment.</title>
        <authorList>
            <person name="Vincent A.T."/>
            <person name="Schiettekatte O."/>
            <person name="Bourhy P."/>
            <person name="Veyrier F.J."/>
            <person name="Picardeau M."/>
        </authorList>
    </citation>
    <scope>NUCLEOTIDE SEQUENCE [LARGE SCALE GENOMIC DNA]</scope>
    <source>
        <strain evidence="10">201702476</strain>
    </source>
</reference>
<organism evidence="10 11">
    <name type="scientific">Leptospira ognonensis</name>
    <dbReference type="NCBI Taxonomy" id="2484945"/>
    <lineage>
        <taxon>Bacteria</taxon>
        <taxon>Pseudomonadati</taxon>
        <taxon>Spirochaetota</taxon>
        <taxon>Spirochaetia</taxon>
        <taxon>Leptospirales</taxon>
        <taxon>Leptospiraceae</taxon>
        <taxon>Leptospira</taxon>
    </lineage>
</organism>
<feature type="transmembrane region" description="Helical" evidence="9">
    <location>
        <begin position="154"/>
        <end position="173"/>
    </location>
</feature>
<comment type="subcellular location">
    <subcellularLocation>
        <location evidence="1">Cell membrane</location>
        <topology evidence="1">Multi-pass membrane protein</topology>
    </subcellularLocation>
</comment>
<dbReference type="GO" id="GO:0005886">
    <property type="term" value="C:plasma membrane"/>
    <property type="evidence" value="ECO:0007669"/>
    <property type="project" value="UniProtKB-SubCell"/>
</dbReference>
<dbReference type="InterPro" id="IPR004299">
    <property type="entry name" value="MBOAT_fam"/>
</dbReference>
<sequence length="348" mass="40103">MKFTSLSFLIFFLVVYILNWSIKGKGRHVFLFVVSVLFYAAWSIPFALHFLAIVVLNHIGNQRVQLNGKSPWFYFVIFLNIANLFVFKYFYFFWDSLLYLTASPIFEPENIRHFLDSQFGFDSITLPLAISFYSFQMIAYAADVRRGDAKENPNFLKFALFIFFFPQLVAGPIVRHGEFFYQLENWKANKQQLFEGLYLVFLGLLKKVVVADNISIVIDPIFYNPNAYDGPSNALALFSFAARAYCDFSGYTDMARGLGKLLGIDLPENFKAPFLSTSLSDAWVRWHMTLASWIRDYIYIPLGGSRVSEIRSYFNLLLTFSLAGIWHGANVTFLLWGFSHGLVLALER</sequence>
<dbReference type="InterPro" id="IPR028362">
    <property type="entry name" value="AlgI"/>
</dbReference>
<dbReference type="InterPro" id="IPR024194">
    <property type="entry name" value="Ac/AlaTfrase_AlgI/DltB"/>
</dbReference>
<dbReference type="GO" id="GO:0042121">
    <property type="term" value="P:alginic acid biosynthetic process"/>
    <property type="evidence" value="ECO:0007669"/>
    <property type="project" value="InterPro"/>
</dbReference>
<comment type="caution">
    <text evidence="10">The sequence shown here is derived from an EMBL/GenBank/DDBJ whole genome shotgun (WGS) entry which is preliminary data.</text>
</comment>
<keyword evidence="5 9" id="KW-0812">Transmembrane</keyword>
<dbReference type="InterPro" id="IPR051085">
    <property type="entry name" value="MB_O-acyltransferase"/>
</dbReference>
<dbReference type="PIRSF" id="PIRSF500217">
    <property type="entry name" value="AlgI"/>
    <property type="match status" value="1"/>
</dbReference>
<evidence type="ECO:0000256" key="3">
    <source>
        <dbReference type="ARBA" id="ARBA00022475"/>
    </source>
</evidence>
<evidence type="ECO:0000256" key="9">
    <source>
        <dbReference type="SAM" id="Phobius"/>
    </source>
</evidence>
<dbReference type="PANTHER" id="PTHR13285:SF23">
    <property type="entry name" value="TEICHOIC ACID D-ALANYLTRANSFERASE"/>
    <property type="match status" value="1"/>
</dbReference>